<dbReference type="Proteomes" id="UP000234323">
    <property type="component" value="Unassembled WGS sequence"/>
</dbReference>
<protein>
    <submittedName>
        <fullName evidence="1">Uncharacterized protein</fullName>
    </submittedName>
</protein>
<evidence type="ECO:0000313" key="1">
    <source>
        <dbReference type="EMBL" id="PKY61375.1"/>
    </source>
</evidence>
<comment type="caution">
    <text evidence="1">The sequence shown here is derived from an EMBL/GenBank/DDBJ whole genome shotgun (WGS) entry which is preliminary data.</text>
</comment>
<evidence type="ECO:0000313" key="2">
    <source>
        <dbReference type="Proteomes" id="UP000234323"/>
    </source>
</evidence>
<keyword evidence="2" id="KW-1185">Reference proteome</keyword>
<feature type="non-terminal residue" evidence="1">
    <location>
        <position position="280"/>
    </location>
</feature>
<name>A0A2I1HR59_9GLOM</name>
<accession>A0A2I1HR59</accession>
<organism evidence="1 2">
    <name type="scientific">Rhizophagus irregularis</name>
    <dbReference type="NCBI Taxonomy" id="588596"/>
    <lineage>
        <taxon>Eukaryota</taxon>
        <taxon>Fungi</taxon>
        <taxon>Fungi incertae sedis</taxon>
        <taxon>Mucoromycota</taxon>
        <taxon>Glomeromycotina</taxon>
        <taxon>Glomeromycetes</taxon>
        <taxon>Glomerales</taxon>
        <taxon>Glomeraceae</taxon>
        <taxon>Rhizophagus</taxon>
    </lineage>
</organism>
<proteinExistence type="predicted"/>
<reference evidence="1 2" key="1">
    <citation type="submission" date="2015-10" db="EMBL/GenBank/DDBJ databases">
        <title>Genome analyses suggest a sexual origin of heterokaryosis in a supposedly ancient asexual fungus.</title>
        <authorList>
            <person name="Ropars J."/>
            <person name="Sedzielewska K."/>
            <person name="Noel J."/>
            <person name="Charron P."/>
            <person name="Farinelli L."/>
            <person name="Marton T."/>
            <person name="Kruger M."/>
            <person name="Pelin A."/>
            <person name="Brachmann A."/>
            <person name="Corradi N."/>
        </authorList>
    </citation>
    <scope>NUCLEOTIDE SEQUENCE [LARGE SCALE GENOMIC DNA]</scope>
    <source>
        <strain evidence="1 2">A4</strain>
    </source>
</reference>
<dbReference type="AlphaFoldDB" id="A0A2I1HR59"/>
<dbReference type="EMBL" id="LLXI01005272">
    <property type="protein sequence ID" value="PKY61375.1"/>
    <property type="molecule type" value="Genomic_DNA"/>
</dbReference>
<gene>
    <name evidence="1" type="ORF">RhiirA4_486264</name>
</gene>
<sequence>MDKINIYPIELAIPVVSMDMNNDTSLYKSMKYSDLLLSLPSLFPLLSSETQNFIMEYCWKECLNSLGLKVENLQTLPSSVQTTSKYAFGILDGIVWKIKLEENIPKINFSSQNSDVQVIEDINDHFDEDSYMNKIRELFQKVSNSSKYEGELNQNLDNSQAINLYMNKTRKLFEKVSKIVSKLSKSESKHEKKSKQYNGRNLIERTIITKTTDNLLQAWKLKIIDRNKIMLQVFKKADVSSKWELTEPKITEFNVNGFRKIKLLEIELLSDDDIILITTI</sequence>